<accession>A0A3D9UZ70</accession>
<dbReference type="Proteomes" id="UP000256485">
    <property type="component" value="Unassembled WGS sequence"/>
</dbReference>
<dbReference type="RefSeq" id="WP_170152459.1">
    <property type="nucleotide sequence ID" value="NZ_QTUC01000001.1"/>
</dbReference>
<dbReference type="Gene3D" id="3.30.370.10">
    <property type="entry name" value="Barstar-like"/>
    <property type="match status" value="1"/>
</dbReference>
<dbReference type="Pfam" id="PF01337">
    <property type="entry name" value="Barstar"/>
    <property type="match status" value="1"/>
</dbReference>
<reference evidence="3 4" key="1">
    <citation type="submission" date="2018-08" db="EMBL/GenBank/DDBJ databases">
        <title>Sequencing the genomes of 1000 actinobacteria strains.</title>
        <authorList>
            <person name="Klenk H.-P."/>
        </authorList>
    </citation>
    <scope>NUCLEOTIDE SEQUENCE [LARGE SCALE GENOMIC DNA]</scope>
    <source>
        <strain evidence="3 4">DSM 22891</strain>
    </source>
</reference>
<gene>
    <name evidence="3" type="ORF">DFJ64_0198</name>
</gene>
<comment type="similarity">
    <text evidence="1">Belongs to the barstar family.</text>
</comment>
<comment type="caution">
    <text evidence="3">The sequence shown here is derived from an EMBL/GenBank/DDBJ whole genome shotgun (WGS) entry which is preliminary data.</text>
</comment>
<dbReference type="InterPro" id="IPR000468">
    <property type="entry name" value="Barstar"/>
</dbReference>
<evidence type="ECO:0000256" key="1">
    <source>
        <dbReference type="ARBA" id="ARBA00006845"/>
    </source>
</evidence>
<keyword evidence="4" id="KW-1185">Reference proteome</keyword>
<name>A0A3D9UZ70_THECX</name>
<protein>
    <submittedName>
        <fullName evidence="3">Barstar (Barnase inhibitor)</fullName>
    </submittedName>
</protein>
<dbReference type="InterPro" id="IPR035905">
    <property type="entry name" value="Barstar-like_sf"/>
</dbReference>
<evidence type="ECO:0000259" key="2">
    <source>
        <dbReference type="Pfam" id="PF01337"/>
    </source>
</evidence>
<dbReference type="SUPFAM" id="SSF52038">
    <property type="entry name" value="Barstar-related"/>
    <property type="match status" value="1"/>
</dbReference>
<dbReference type="EMBL" id="QTUC01000001">
    <property type="protein sequence ID" value="REF34832.1"/>
    <property type="molecule type" value="Genomic_DNA"/>
</dbReference>
<feature type="domain" description="Barstar (barnase inhibitor)" evidence="2">
    <location>
        <begin position="40"/>
        <end position="129"/>
    </location>
</feature>
<organism evidence="3 4">
    <name type="scientific">Thermasporomyces composti</name>
    <dbReference type="NCBI Taxonomy" id="696763"/>
    <lineage>
        <taxon>Bacteria</taxon>
        <taxon>Bacillati</taxon>
        <taxon>Actinomycetota</taxon>
        <taxon>Actinomycetes</taxon>
        <taxon>Propionibacteriales</taxon>
        <taxon>Nocardioidaceae</taxon>
        <taxon>Thermasporomyces</taxon>
    </lineage>
</organism>
<evidence type="ECO:0000313" key="3">
    <source>
        <dbReference type="EMBL" id="REF34832.1"/>
    </source>
</evidence>
<evidence type="ECO:0000313" key="4">
    <source>
        <dbReference type="Proteomes" id="UP000256485"/>
    </source>
</evidence>
<dbReference type="AlphaFoldDB" id="A0A3D9UZ70"/>
<proteinExistence type="inferred from homology"/>
<sequence length="146" mass="15381">MSTLDPLEQVLTGDRAPGVYLWPAAPATDRIQAVVGEAGWRFIYLDTTTVVDKAGLLDAVAKTFGLPAYLGRGLESLTAYLAEVRDDFGVLVVWDGWAGLAELNPEAARLAIEAFTGRAARSLGGPFVVLLVGTGPALDVPSLVPE</sequence>